<accession>B2W0Z9</accession>
<dbReference type="Proteomes" id="UP000001471">
    <property type="component" value="Unassembled WGS sequence"/>
</dbReference>
<organism evidence="1 2">
    <name type="scientific">Pyrenophora tritici-repentis (strain Pt-1C-BFP)</name>
    <name type="common">Wheat tan spot fungus</name>
    <name type="synonym">Drechslera tritici-repentis</name>
    <dbReference type="NCBI Taxonomy" id="426418"/>
    <lineage>
        <taxon>Eukaryota</taxon>
        <taxon>Fungi</taxon>
        <taxon>Dikarya</taxon>
        <taxon>Ascomycota</taxon>
        <taxon>Pezizomycotina</taxon>
        <taxon>Dothideomycetes</taxon>
        <taxon>Pleosporomycetidae</taxon>
        <taxon>Pleosporales</taxon>
        <taxon>Pleosporineae</taxon>
        <taxon>Pleosporaceae</taxon>
        <taxon>Pyrenophora</taxon>
    </lineage>
</organism>
<evidence type="ECO:0000313" key="1">
    <source>
        <dbReference type="EMBL" id="EDU46972.1"/>
    </source>
</evidence>
<dbReference type="AlphaFoldDB" id="B2W0Z9"/>
<name>B2W0Z9_PYRTR</name>
<sequence length="52" mass="5272">MGAVAGSRNKSGSKVGYLNVAGLMSNMHIANRLASRHTGGEGGRTFASTVHG</sequence>
<proteinExistence type="predicted"/>
<reference evidence="2" key="1">
    <citation type="journal article" date="2013" name="G3 (Bethesda)">
        <title>Comparative genomics of a plant-pathogenic fungus, Pyrenophora tritici-repentis, reveals transduplication and the impact of repeat elements on pathogenicity and population divergence.</title>
        <authorList>
            <person name="Manning V.A."/>
            <person name="Pandelova I."/>
            <person name="Dhillon B."/>
            <person name="Wilhelm L.J."/>
            <person name="Goodwin S.B."/>
            <person name="Berlin A.M."/>
            <person name="Figueroa M."/>
            <person name="Freitag M."/>
            <person name="Hane J.K."/>
            <person name="Henrissat B."/>
            <person name="Holman W.H."/>
            <person name="Kodira C.D."/>
            <person name="Martin J."/>
            <person name="Oliver R.P."/>
            <person name="Robbertse B."/>
            <person name="Schackwitz W."/>
            <person name="Schwartz D.C."/>
            <person name="Spatafora J.W."/>
            <person name="Turgeon B.G."/>
            <person name="Yandava C."/>
            <person name="Young S."/>
            <person name="Zhou S."/>
            <person name="Zeng Q."/>
            <person name="Grigoriev I.V."/>
            <person name="Ma L.-J."/>
            <person name="Ciuffetti L.M."/>
        </authorList>
    </citation>
    <scope>NUCLEOTIDE SEQUENCE [LARGE SCALE GENOMIC DNA]</scope>
    <source>
        <strain evidence="2">Pt-1C-BFP</strain>
    </source>
</reference>
<dbReference type="EMBL" id="DS231617">
    <property type="protein sequence ID" value="EDU46972.1"/>
    <property type="molecule type" value="Genomic_DNA"/>
</dbReference>
<gene>
    <name evidence="1" type="ORF">PTRG_04134</name>
</gene>
<dbReference type="HOGENOM" id="CLU_3088346_0_0_1"/>
<evidence type="ECO:0000313" key="2">
    <source>
        <dbReference type="Proteomes" id="UP000001471"/>
    </source>
</evidence>
<protein>
    <submittedName>
        <fullName evidence="1">Uncharacterized protein</fullName>
    </submittedName>
</protein>
<dbReference type="InParanoid" id="B2W0Z9"/>